<evidence type="ECO:0000313" key="2">
    <source>
        <dbReference type="Proteomes" id="UP000245838"/>
    </source>
</evidence>
<gene>
    <name evidence="1" type="ORF">SGGMMB4_00862</name>
</gene>
<organism evidence="1 2">
    <name type="scientific">Sodalis glossinidius (strain morsitans)</name>
    <dbReference type="NCBI Taxonomy" id="343509"/>
    <lineage>
        <taxon>Bacteria</taxon>
        <taxon>Pseudomonadati</taxon>
        <taxon>Pseudomonadota</taxon>
        <taxon>Gammaproteobacteria</taxon>
        <taxon>Enterobacterales</taxon>
        <taxon>Bruguierivoracaceae</taxon>
        <taxon>Sodalis</taxon>
    </lineage>
</organism>
<name>A0A193QFT4_SODGM</name>
<accession>A0A193QFT4</accession>
<protein>
    <submittedName>
        <fullName evidence="1">Uncharacterized protein</fullName>
    </submittedName>
</protein>
<evidence type="ECO:0000313" key="1">
    <source>
        <dbReference type="EMBL" id="CRL44008.1"/>
    </source>
</evidence>
<reference evidence="1 2" key="1">
    <citation type="submission" date="2015-05" db="EMBL/GenBank/DDBJ databases">
        <authorList>
            <person name="Goodhead I."/>
        </authorList>
    </citation>
    <scope>NUCLEOTIDE SEQUENCE [LARGE SCALE GENOMIC DNA]</scope>
    <source>
        <strain evidence="2">morsitans</strain>
    </source>
</reference>
<proteinExistence type="predicted"/>
<sequence length="62" mass="7073">MDVYHAWLIEDLPGGRVRILTQETQKGQPVVELVRTRPNPMLNGYQAWLDGMVAAARRGRQI</sequence>
<dbReference type="AlphaFoldDB" id="A0A193QFT4"/>
<dbReference type="InterPro" id="IPR023393">
    <property type="entry name" value="START-like_dom_sf"/>
</dbReference>
<dbReference type="EMBL" id="LN854557">
    <property type="protein sequence ID" value="CRL44008.1"/>
    <property type="molecule type" value="Genomic_DNA"/>
</dbReference>
<dbReference type="Gene3D" id="3.30.530.20">
    <property type="match status" value="1"/>
</dbReference>
<dbReference type="Proteomes" id="UP000245838">
    <property type="component" value="Chromosome sggmmb4_Chromosome"/>
</dbReference>